<feature type="chain" id="PRO_5045409107" evidence="1">
    <location>
        <begin position="29"/>
        <end position="46"/>
    </location>
</feature>
<feature type="signal peptide" evidence="1">
    <location>
        <begin position="1"/>
        <end position="28"/>
    </location>
</feature>
<dbReference type="EMBL" id="JAUQTB010000019">
    <property type="protein sequence ID" value="MDO7908636.1"/>
    <property type="molecule type" value="Genomic_DNA"/>
</dbReference>
<keyword evidence="3" id="KW-1185">Reference proteome</keyword>
<proteinExistence type="predicted"/>
<name>A0ABT9CLW2_9BACL</name>
<accession>A0ABT9CLW2</accession>
<protein>
    <submittedName>
        <fullName evidence="2">Uncharacterized protein</fullName>
    </submittedName>
</protein>
<evidence type="ECO:0000313" key="3">
    <source>
        <dbReference type="Proteomes" id="UP001240171"/>
    </source>
</evidence>
<reference evidence="2 3" key="1">
    <citation type="submission" date="2023-07" db="EMBL/GenBank/DDBJ databases">
        <title>Paenibacillus sp. JX-17 nov. isolated from soil.</title>
        <authorList>
            <person name="Wan Y."/>
            <person name="Liu B."/>
        </authorList>
    </citation>
    <scope>NUCLEOTIDE SEQUENCE [LARGE SCALE GENOMIC DNA]</scope>
    <source>
        <strain evidence="2 3">JX-17</strain>
    </source>
</reference>
<evidence type="ECO:0000256" key="1">
    <source>
        <dbReference type="SAM" id="SignalP"/>
    </source>
</evidence>
<comment type="caution">
    <text evidence="2">The sequence shown here is derived from an EMBL/GenBank/DDBJ whole genome shotgun (WGS) entry which is preliminary data.</text>
</comment>
<sequence length="46" mass="5031">MKKWFTTGILTAALFSLLLPVWITPAAAAAAEDNADFYEYPGIRKG</sequence>
<dbReference type="RefSeq" id="WP_305025853.1">
    <property type="nucleotide sequence ID" value="NZ_JAUQTB010000019.1"/>
</dbReference>
<keyword evidence="1" id="KW-0732">Signal</keyword>
<gene>
    <name evidence="2" type="ORF">Q5741_19800</name>
</gene>
<organism evidence="2 3">
    <name type="scientific">Paenibacillus lacisoli</name>
    <dbReference type="NCBI Taxonomy" id="3064525"/>
    <lineage>
        <taxon>Bacteria</taxon>
        <taxon>Bacillati</taxon>
        <taxon>Bacillota</taxon>
        <taxon>Bacilli</taxon>
        <taxon>Bacillales</taxon>
        <taxon>Paenibacillaceae</taxon>
        <taxon>Paenibacillus</taxon>
    </lineage>
</organism>
<dbReference type="Proteomes" id="UP001240171">
    <property type="component" value="Unassembled WGS sequence"/>
</dbReference>
<evidence type="ECO:0000313" key="2">
    <source>
        <dbReference type="EMBL" id="MDO7908636.1"/>
    </source>
</evidence>